<name>A0A502F1W2_9PROT</name>
<keyword evidence="12" id="KW-1185">Reference proteome</keyword>
<reference evidence="11 12" key="1">
    <citation type="journal article" date="2019" name="Environ. Microbiol.">
        <title>Species interactions and distinct microbial communities in high Arctic permafrost affected cryosols are associated with the CH4 and CO2 gas fluxes.</title>
        <authorList>
            <person name="Altshuler I."/>
            <person name="Hamel J."/>
            <person name="Turney S."/>
            <person name="Magnuson E."/>
            <person name="Levesque R."/>
            <person name="Greer C."/>
            <person name="Whyte L.G."/>
        </authorList>
    </citation>
    <scope>NUCLEOTIDE SEQUENCE [LARGE SCALE GENOMIC DNA]</scope>
    <source>
        <strain evidence="11 12">S9.3B</strain>
    </source>
</reference>
<feature type="transmembrane region" description="Helical" evidence="9">
    <location>
        <begin position="146"/>
        <end position="166"/>
    </location>
</feature>
<dbReference type="Pfam" id="PF00528">
    <property type="entry name" value="BPD_transp_1"/>
    <property type="match status" value="1"/>
</dbReference>
<accession>A0A502F1W2</accession>
<dbReference type="PANTHER" id="PTHR43386:SF1">
    <property type="entry name" value="D,D-DIPEPTIDE TRANSPORT SYSTEM PERMEASE PROTEIN DDPC-RELATED"/>
    <property type="match status" value="1"/>
</dbReference>
<dbReference type="RefSeq" id="WP_140887010.1">
    <property type="nucleotide sequence ID" value="NZ_RCZP01000058.1"/>
</dbReference>
<keyword evidence="6" id="KW-0653">Protein transport</keyword>
<keyword evidence="2 9" id="KW-0813">Transport</keyword>
<dbReference type="CDD" id="cd06261">
    <property type="entry name" value="TM_PBP2"/>
    <property type="match status" value="1"/>
</dbReference>
<evidence type="ECO:0000256" key="9">
    <source>
        <dbReference type="RuleBase" id="RU363032"/>
    </source>
</evidence>
<gene>
    <name evidence="11" type="ORF">EAH89_27930</name>
</gene>
<evidence type="ECO:0000259" key="10">
    <source>
        <dbReference type="PROSITE" id="PS50928"/>
    </source>
</evidence>
<proteinExistence type="inferred from homology"/>
<dbReference type="GO" id="GO:0055085">
    <property type="term" value="P:transmembrane transport"/>
    <property type="evidence" value="ECO:0007669"/>
    <property type="project" value="InterPro"/>
</dbReference>
<sequence length="306" mass="32210">MSDAPAVEAALTARDLRDGAAAPVPDRLFRLGAATVALSLVLMVVGPWITPYDVGRPTDDIAVPPPSLAEVPGLLWAVLTGRPHEPVYWFGTDASGLDIFSRVLAAPRADVAIAVGANLVSLALGSLLGLLAGTARPWLAGLVMRLSDLVQAFPVFITGMILVTLAGRSPTTIVLTLALLYTPIYIRLTRAEVLTQRGRGFVDASRALGKREAWIALRHVLPNALVPAMIQASVTVGFAILMTAGLSFVGAGVRPPTPEWGLMIAAGADGIVQGEWWPSLFPGLAISITVFGYAAFGNGLERRHAR</sequence>
<keyword evidence="4 9" id="KW-0812">Transmembrane</keyword>
<comment type="subcellular location">
    <subcellularLocation>
        <location evidence="1 9">Cell membrane</location>
        <topology evidence="1 9">Multi-pass membrane protein</topology>
    </subcellularLocation>
</comment>
<evidence type="ECO:0000313" key="11">
    <source>
        <dbReference type="EMBL" id="TPG44205.1"/>
    </source>
</evidence>
<dbReference type="EMBL" id="RCZP01000058">
    <property type="protein sequence ID" value="TPG44205.1"/>
    <property type="molecule type" value="Genomic_DNA"/>
</dbReference>
<evidence type="ECO:0000256" key="8">
    <source>
        <dbReference type="ARBA" id="ARBA00023136"/>
    </source>
</evidence>
<dbReference type="SUPFAM" id="SSF161098">
    <property type="entry name" value="MetI-like"/>
    <property type="match status" value="1"/>
</dbReference>
<feature type="transmembrane region" description="Helical" evidence="9">
    <location>
        <begin position="228"/>
        <end position="253"/>
    </location>
</feature>
<comment type="similarity">
    <text evidence="9">Belongs to the binding-protein-dependent transport system permease family.</text>
</comment>
<keyword evidence="7 9" id="KW-1133">Transmembrane helix</keyword>
<feature type="transmembrane region" description="Helical" evidence="9">
    <location>
        <begin position="28"/>
        <end position="49"/>
    </location>
</feature>
<evidence type="ECO:0000256" key="3">
    <source>
        <dbReference type="ARBA" id="ARBA00022475"/>
    </source>
</evidence>
<dbReference type="InterPro" id="IPR050366">
    <property type="entry name" value="BP-dependent_transpt_permease"/>
</dbReference>
<evidence type="ECO:0000256" key="4">
    <source>
        <dbReference type="ARBA" id="ARBA00022692"/>
    </source>
</evidence>
<dbReference type="PROSITE" id="PS50928">
    <property type="entry name" value="ABC_TM1"/>
    <property type="match status" value="1"/>
</dbReference>
<keyword evidence="8 9" id="KW-0472">Membrane</keyword>
<evidence type="ECO:0000313" key="12">
    <source>
        <dbReference type="Proteomes" id="UP000317078"/>
    </source>
</evidence>
<evidence type="ECO:0000256" key="6">
    <source>
        <dbReference type="ARBA" id="ARBA00022927"/>
    </source>
</evidence>
<evidence type="ECO:0000256" key="7">
    <source>
        <dbReference type="ARBA" id="ARBA00022989"/>
    </source>
</evidence>
<comment type="caution">
    <text evidence="11">The sequence shown here is derived from an EMBL/GenBank/DDBJ whole genome shotgun (WGS) entry which is preliminary data.</text>
</comment>
<keyword evidence="5" id="KW-0571">Peptide transport</keyword>
<evidence type="ECO:0000256" key="1">
    <source>
        <dbReference type="ARBA" id="ARBA00004651"/>
    </source>
</evidence>
<evidence type="ECO:0000256" key="5">
    <source>
        <dbReference type="ARBA" id="ARBA00022856"/>
    </source>
</evidence>
<feature type="domain" description="ABC transmembrane type-1" evidence="10">
    <location>
        <begin position="107"/>
        <end position="297"/>
    </location>
</feature>
<feature type="transmembrane region" description="Helical" evidence="9">
    <location>
        <begin position="172"/>
        <end position="189"/>
    </location>
</feature>
<keyword evidence="3" id="KW-1003">Cell membrane</keyword>
<evidence type="ECO:0000256" key="2">
    <source>
        <dbReference type="ARBA" id="ARBA00022448"/>
    </source>
</evidence>
<dbReference type="GO" id="GO:0015833">
    <property type="term" value="P:peptide transport"/>
    <property type="evidence" value="ECO:0007669"/>
    <property type="project" value="UniProtKB-KW"/>
</dbReference>
<feature type="transmembrane region" description="Helical" evidence="9">
    <location>
        <begin position="111"/>
        <end position="134"/>
    </location>
</feature>
<dbReference type="GO" id="GO:0005886">
    <property type="term" value="C:plasma membrane"/>
    <property type="evidence" value="ECO:0007669"/>
    <property type="project" value="UniProtKB-SubCell"/>
</dbReference>
<organism evidence="11 12">
    <name type="scientific">Muricoccus nepalensis</name>
    <dbReference type="NCBI Taxonomy" id="1854500"/>
    <lineage>
        <taxon>Bacteria</taxon>
        <taxon>Pseudomonadati</taxon>
        <taxon>Pseudomonadota</taxon>
        <taxon>Alphaproteobacteria</taxon>
        <taxon>Acetobacterales</taxon>
        <taxon>Roseomonadaceae</taxon>
        <taxon>Muricoccus</taxon>
    </lineage>
</organism>
<dbReference type="InterPro" id="IPR000515">
    <property type="entry name" value="MetI-like"/>
</dbReference>
<dbReference type="OrthoDB" id="9774870at2"/>
<dbReference type="GO" id="GO:0015031">
    <property type="term" value="P:protein transport"/>
    <property type="evidence" value="ECO:0007669"/>
    <property type="project" value="UniProtKB-KW"/>
</dbReference>
<protein>
    <submittedName>
        <fullName evidence="11">ABC transporter permease</fullName>
    </submittedName>
</protein>
<dbReference type="AlphaFoldDB" id="A0A502F1W2"/>
<dbReference type="PANTHER" id="PTHR43386">
    <property type="entry name" value="OLIGOPEPTIDE TRANSPORT SYSTEM PERMEASE PROTEIN APPC"/>
    <property type="match status" value="1"/>
</dbReference>
<feature type="transmembrane region" description="Helical" evidence="9">
    <location>
        <begin position="276"/>
        <end position="296"/>
    </location>
</feature>
<dbReference type="Gene3D" id="1.10.3720.10">
    <property type="entry name" value="MetI-like"/>
    <property type="match status" value="1"/>
</dbReference>
<dbReference type="InterPro" id="IPR035906">
    <property type="entry name" value="MetI-like_sf"/>
</dbReference>
<dbReference type="Proteomes" id="UP000317078">
    <property type="component" value="Unassembled WGS sequence"/>
</dbReference>